<dbReference type="SUPFAM" id="SSF50475">
    <property type="entry name" value="FMN-binding split barrel"/>
    <property type="match status" value="1"/>
</dbReference>
<organism evidence="1 2">
    <name type="scientific">Clostridium kluyveri (strain NBRC 12016)</name>
    <dbReference type="NCBI Taxonomy" id="583346"/>
    <lineage>
        <taxon>Bacteria</taxon>
        <taxon>Bacillati</taxon>
        <taxon>Bacillota</taxon>
        <taxon>Clostridia</taxon>
        <taxon>Eubacteriales</taxon>
        <taxon>Clostridiaceae</taxon>
        <taxon>Clostridium</taxon>
    </lineage>
</organism>
<dbReference type="Proteomes" id="UP000007969">
    <property type="component" value="Chromosome"/>
</dbReference>
<dbReference type="EMBL" id="AP009049">
    <property type="protein sequence ID" value="BAH07095.1"/>
    <property type="molecule type" value="Genomic_DNA"/>
</dbReference>
<proteinExistence type="predicted"/>
<protein>
    <submittedName>
        <fullName evidence="1">Uncharacterized protein</fullName>
    </submittedName>
</protein>
<evidence type="ECO:0000313" key="2">
    <source>
        <dbReference type="Proteomes" id="UP000007969"/>
    </source>
</evidence>
<dbReference type="AlphaFoldDB" id="B9E3M0"/>
<name>B9E3M0_CLOK1</name>
<gene>
    <name evidence="1" type="ordered locus">CKR_2044</name>
</gene>
<accession>B9E3M0</accession>
<dbReference type="KEGG" id="ckr:CKR_2044"/>
<dbReference type="Gene3D" id="2.30.110.10">
    <property type="entry name" value="Electron Transport, Fmn-binding Protein, Chain A"/>
    <property type="match status" value="1"/>
</dbReference>
<dbReference type="HOGENOM" id="CLU_137964_0_1_9"/>
<evidence type="ECO:0000313" key="1">
    <source>
        <dbReference type="EMBL" id="BAH07095.1"/>
    </source>
</evidence>
<dbReference type="InterPro" id="IPR012349">
    <property type="entry name" value="Split_barrel_FMN-bd"/>
</dbReference>
<sequence>MIISYKLKGVIKMNEVYNYLKDIGTYYLATSEGDQPRVRPFGTIAIFEGNLYIQTGNVKKVFAQMKKNPKVEICAMGKDQTWIRITATAVRDDRVQARQHMLDEYPNLKNMYAADDGNCEVLYLKDATATIYSFTEKPKIINF</sequence>
<reference evidence="2" key="1">
    <citation type="submission" date="2005-09" db="EMBL/GenBank/DDBJ databases">
        <title>Complete genome sequence of Clostridium kluyveri and comparative genomics of Clostridia species.</title>
        <authorList>
            <person name="Inui M."/>
            <person name="Nonaka H."/>
            <person name="Shinoda Y."/>
            <person name="Ikenaga Y."/>
            <person name="Abe M."/>
            <person name="Naito K."/>
            <person name="Vertes A.A."/>
            <person name="Yukawa H."/>
        </authorList>
    </citation>
    <scope>NUCLEOTIDE SEQUENCE [LARGE SCALE GENOMIC DNA]</scope>
    <source>
        <strain evidence="2">NBRC 12016</strain>
    </source>
</reference>